<accession>A0ACB8EPL6</accession>
<name>A0ACB8EPL6_9SAUR</name>
<protein>
    <submittedName>
        <fullName evidence="1">Uncharacterized protein</fullName>
    </submittedName>
</protein>
<proteinExistence type="predicted"/>
<evidence type="ECO:0000313" key="2">
    <source>
        <dbReference type="Proteomes" id="UP000827872"/>
    </source>
</evidence>
<organism evidence="1 2">
    <name type="scientific">Sphaerodactylus townsendi</name>
    <dbReference type="NCBI Taxonomy" id="933632"/>
    <lineage>
        <taxon>Eukaryota</taxon>
        <taxon>Metazoa</taxon>
        <taxon>Chordata</taxon>
        <taxon>Craniata</taxon>
        <taxon>Vertebrata</taxon>
        <taxon>Euteleostomi</taxon>
        <taxon>Lepidosauria</taxon>
        <taxon>Squamata</taxon>
        <taxon>Bifurcata</taxon>
        <taxon>Gekkota</taxon>
        <taxon>Sphaerodactylidae</taxon>
        <taxon>Sphaerodactylus</taxon>
    </lineage>
</organism>
<comment type="caution">
    <text evidence="1">The sequence shown here is derived from an EMBL/GenBank/DDBJ whole genome shotgun (WGS) entry which is preliminary data.</text>
</comment>
<reference evidence="1" key="1">
    <citation type="submission" date="2021-08" db="EMBL/GenBank/DDBJ databases">
        <title>The first chromosome-level gecko genome reveals the dynamic sex chromosomes of Neotropical dwarf geckos (Sphaerodactylidae: Sphaerodactylus).</title>
        <authorList>
            <person name="Pinto B.J."/>
            <person name="Keating S.E."/>
            <person name="Gamble T."/>
        </authorList>
    </citation>
    <scope>NUCLEOTIDE SEQUENCE</scope>
    <source>
        <strain evidence="1">TG3544</strain>
    </source>
</reference>
<evidence type="ECO:0000313" key="1">
    <source>
        <dbReference type="EMBL" id="KAH7994303.1"/>
    </source>
</evidence>
<gene>
    <name evidence="1" type="ORF">K3G42_001982</name>
</gene>
<dbReference type="Proteomes" id="UP000827872">
    <property type="component" value="Linkage Group LG07"/>
</dbReference>
<sequence length="110" mass="12017">MNGISFLVQTLRVTKHTCGSTRPAFLPSSSQTPSKSLPWTITREDKGNSRVIGSLSTVPHLPQHPNDLTDTLKPGIQNKIQGVGVQLATDYLYGRFALNQLSWNTALLVS</sequence>
<keyword evidence="2" id="KW-1185">Reference proteome</keyword>
<dbReference type="EMBL" id="CM037620">
    <property type="protein sequence ID" value="KAH7994303.1"/>
    <property type="molecule type" value="Genomic_DNA"/>
</dbReference>